<reference evidence="15 16" key="1">
    <citation type="submission" date="2015-09" db="EMBL/GenBank/DDBJ databases">
        <authorList>
            <consortium name="Pathogen Informatics"/>
        </authorList>
    </citation>
    <scope>NUCLEOTIDE SEQUENCE [LARGE SCALE GENOMIC DNA]</scope>
    <source>
        <strain evidence="15 16">2789STDY5834959</strain>
    </source>
</reference>
<evidence type="ECO:0000256" key="7">
    <source>
        <dbReference type="ARBA" id="ARBA00023125"/>
    </source>
</evidence>
<dbReference type="Pfam" id="PF17853">
    <property type="entry name" value="GGDEF_2"/>
    <property type="match status" value="1"/>
</dbReference>
<dbReference type="Proteomes" id="UP000095553">
    <property type="component" value="Unassembled WGS sequence"/>
</dbReference>
<evidence type="ECO:0000256" key="3">
    <source>
        <dbReference type="ARBA" id="ARBA00022490"/>
    </source>
</evidence>
<feature type="domain" description="Response regulatory" evidence="13">
    <location>
        <begin position="3"/>
        <end position="120"/>
    </location>
</feature>
<dbReference type="Pfam" id="PF12833">
    <property type="entry name" value="HTH_18"/>
    <property type="match status" value="1"/>
</dbReference>
<feature type="coiled-coil region" evidence="11">
    <location>
        <begin position="109"/>
        <end position="146"/>
    </location>
</feature>
<feature type="modified residue" description="4-aspartylphosphate" evidence="10">
    <location>
        <position position="55"/>
    </location>
</feature>
<keyword evidence="5" id="KW-0902">Two-component regulatory system</keyword>
<evidence type="ECO:0000256" key="9">
    <source>
        <dbReference type="ARBA" id="ARBA00024867"/>
    </source>
</evidence>
<dbReference type="SMART" id="SM00448">
    <property type="entry name" value="REC"/>
    <property type="match status" value="1"/>
</dbReference>
<dbReference type="PANTHER" id="PTHR42713:SF3">
    <property type="entry name" value="TRANSCRIPTIONAL REGULATORY PROTEIN HPTR"/>
    <property type="match status" value="1"/>
</dbReference>
<keyword evidence="3" id="KW-0963">Cytoplasm</keyword>
<dbReference type="Gene3D" id="1.10.10.60">
    <property type="entry name" value="Homeodomain-like"/>
    <property type="match status" value="2"/>
</dbReference>
<dbReference type="EMBL" id="CYXY01000003">
    <property type="protein sequence ID" value="CUM78369.1"/>
    <property type="molecule type" value="Genomic_DNA"/>
</dbReference>
<dbReference type="InterPro" id="IPR018060">
    <property type="entry name" value="HTH_AraC"/>
</dbReference>
<dbReference type="Gene3D" id="3.40.50.2300">
    <property type="match status" value="1"/>
</dbReference>
<evidence type="ECO:0000313" key="16">
    <source>
        <dbReference type="Proteomes" id="UP000095553"/>
    </source>
</evidence>
<dbReference type="SMART" id="SM00342">
    <property type="entry name" value="HTH_ARAC"/>
    <property type="match status" value="1"/>
</dbReference>
<evidence type="ECO:0000256" key="11">
    <source>
        <dbReference type="SAM" id="Coils"/>
    </source>
</evidence>
<comment type="function">
    <text evidence="9">May play the central regulatory role in sporulation. It may be an element of the effector pathway responsible for the activation of sporulation genes in response to nutritional stress. Spo0A may act in concert with spo0H (a sigma factor) to control the expression of some genes that are critical to the sporulation process.</text>
</comment>
<dbReference type="InterPro" id="IPR001789">
    <property type="entry name" value="Sig_transdc_resp-reg_receiver"/>
</dbReference>
<proteinExistence type="predicted"/>
<protein>
    <recommendedName>
        <fullName evidence="2">Stage 0 sporulation protein A homolog</fullName>
    </recommendedName>
</protein>
<name>A0A173RL48_ANAHA</name>
<evidence type="ECO:0000256" key="4">
    <source>
        <dbReference type="ARBA" id="ARBA00022553"/>
    </source>
</evidence>
<dbReference type="RefSeq" id="WP_055072348.1">
    <property type="nucleotide sequence ID" value="NZ_CACRSX010000064.1"/>
</dbReference>
<dbReference type="InterPro" id="IPR011006">
    <property type="entry name" value="CheY-like_superfamily"/>
</dbReference>
<evidence type="ECO:0000256" key="2">
    <source>
        <dbReference type="ARBA" id="ARBA00018672"/>
    </source>
</evidence>
<dbReference type="SUPFAM" id="SSF46689">
    <property type="entry name" value="Homeodomain-like"/>
    <property type="match status" value="2"/>
</dbReference>
<gene>
    <name evidence="14" type="ORF">DO83_12350</name>
    <name evidence="15" type="ORF">ERS852571_00544</name>
</gene>
<dbReference type="GO" id="GO:0043565">
    <property type="term" value="F:sequence-specific DNA binding"/>
    <property type="evidence" value="ECO:0007669"/>
    <property type="project" value="InterPro"/>
</dbReference>
<evidence type="ECO:0000256" key="6">
    <source>
        <dbReference type="ARBA" id="ARBA00023015"/>
    </source>
</evidence>
<dbReference type="PROSITE" id="PS01124">
    <property type="entry name" value="HTH_ARAC_FAMILY_2"/>
    <property type="match status" value="1"/>
</dbReference>
<sequence>MIKVFLVEDEKIIRKSIKNNVKWEENGFEFAGEAPDGEMALPMIEKLHPDIVITDIKMPFMDGLELSDILKKKMPKIQIIILSGYGEFDYAKEAIKIGVTDYLTKPVTGEQLLEALNKVKQKLDKKKRQEEDIKKLQKNIKTQMKNMRYQFFGNLIRGKISVSKLMEQGNELGIDLMAPAYNFMLFKIFSKNENDTEAVYDLRTKEDAIVEEVSSQFENMIVFHRVTEGYVLMIKAQNTEETIQVAKDYVAALTKRMKKEKELQWFAGIGHAVERLHNLSESYDSASKAFAYQYQSSGNEAVFFDKLDNEKIERAEDLQQVDFTKVNSESLEEFLKNGKEEAVHLFVEDYTKTLGKSNMDSFMFCQYMLINIQVGVMKFVEKMGVEKANIDRTFKDYKQQIAAVSTGEKAAEYIEELIRQAIRMRNERLGKKHSSLITEAKEFIVKNYQEETLSLSDVADQVGLSSSHFSTTFKQETGKSFVEFLTSVRMDKAKEMLCFTDMKASQISYEVGYKDPHYFSYLFKKTQGCTPSEYRSRRM</sequence>
<dbReference type="InterPro" id="IPR041522">
    <property type="entry name" value="CdaR_GGDEF"/>
</dbReference>
<evidence type="ECO:0000259" key="13">
    <source>
        <dbReference type="PROSITE" id="PS50110"/>
    </source>
</evidence>
<evidence type="ECO:0000259" key="12">
    <source>
        <dbReference type="PROSITE" id="PS01124"/>
    </source>
</evidence>
<keyword evidence="7" id="KW-0238">DNA-binding</keyword>
<dbReference type="InterPro" id="IPR051552">
    <property type="entry name" value="HptR"/>
</dbReference>
<reference evidence="14 17" key="2">
    <citation type="journal article" date="2016" name="Sci. Rep.">
        <title>Accelerated dysbiosis of gut microbiota during aggravation of DSS-induced colitis by a butyrate-producing bacterium.</title>
        <authorList>
            <person name="Zhang Q."/>
            <person name="Wu Y."/>
            <person name="Wang J."/>
            <person name="Wu G."/>
            <person name="Long W."/>
            <person name="Xue Z."/>
            <person name="Wang L."/>
            <person name="Zhang X."/>
            <person name="Pang X."/>
            <person name="Zhao Y."/>
            <person name="Zhao L."/>
            <person name="Zhang C."/>
        </authorList>
    </citation>
    <scope>NUCLEOTIDE SEQUENCE [LARGE SCALE GENOMIC DNA]</scope>
    <source>
        <strain evidence="14 17">BPB5</strain>
    </source>
</reference>
<dbReference type="Proteomes" id="UP000188159">
    <property type="component" value="Chromosome"/>
</dbReference>
<dbReference type="PANTHER" id="PTHR42713">
    <property type="entry name" value="HISTIDINE KINASE-RELATED"/>
    <property type="match status" value="1"/>
</dbReference>
<dbReference type="Pfam" id="PF00072">
    <property type="entry name" value="Response_reg"/>
    <property type="match status" value="1"/>
</dbReference>
<dbReference type="SUPFAM" id="SSF52172">
    <property type="entry name" value="CheY-like"/>
    <property type="match status" value="1"/>
</dbReference>
<evidence type="ECO:0000313" key="17">
    <source>
        <dbReference type="Proteomes" id="UP000188159"/>
    </source>
</evidence>
<dbReference type="GO" id="GO:0000160">
    <property type="term" value="P:phosphorelay signal transduction system"/>
    <property type="evidence" value="ECO:0007669"/>
    <property type="project" value="UniProtKB-KW"/>
</dbReference>
<feature type="domain" description="HTH araC/xylS-type" evidence="12">
    <location>
        <begin position="438"/>
        <end position="537"/>
    </location>
</feature>
<dbReference type="PROSITE" id="PS50110">
    <property type="entry name" value="RESPONSE_REGULATORY"/>
    <property type="match status" value="1"/>
</dbReference>
<evidence type="ECO:0000256" key="5">
    <source>
        <dbReference type="ARBA" id="ARBA00023012"/>
    </source>
</evidence>
<evidence type="ECO:0000256" key="8">
    <source>
        <dbReference type="ARBA" id="ARBA00023163"/>
    </source>
</evidence>
<accession>A0A173RL48</accession>
<evidence type="ECO:0000313" key="14">
    <source>
        <dbReference type="EMBL" id="AQP40293.1"/>
    </source>
</evidence>
<dbReference type="PRINTS" id="PR00032">
    <property type="entry name" value="HTHARAC"/>
</dbReference>
<dbReference type="AlphaFoldDB" id="A0A173RL48"/>
<evidence type="ECO:0000256" key="10">
    <source>
        <dbReference type="PROSITE-ProRule" id="PRU00169"/>
    </source>
</evidence>
<keyword evidence="8" id="KW-0804">Transcription</keyword>
<dbReference type="InterPro" id="IPR020449">
    <property type="entry name" value="Tscrpt_reg_AraC-type_HTH"/>
</dbReference>
<keyword evidence="6" id="KW-0805">Transcription regulation</keyword>
<dbReference type="GO" id="GO:0003700">
    <property type="term" value="F:DNA-binding transcription factor activity"/>
    <property type="evidence" value="ECO:0007669"/>
    <property type="project" value="InterPro"/>
</dbReference>
<dbReference type="EMBL" id="CP012098">
    <property type="protein sequence ID" value="AQP40293.1"/>
    <property type="molecule type" value="Genomic_DNA"/>
</dbReference>
<keyword evidence="11" id="KW-0175">Coiled coil</keyword>
<keyword evidence="4 10" id="KW-0597">Phosphoprotein</keyword>
<dbReference type="GO" id="GO:0005737">
    <property type="term" value="C:cytoplasm"/>
    <property type="evidence" value="ECO:0007669"/>
    <property type="project" value="UniProtKB-SubCell"/>
</dbReference>
<evidence type="ECO:0000313" key="15">
    <source>
        <dbReference type="EMBL" id="CUM78369.1"/>
    </source>
</evidence>
<evidence type="ECO:0000256" key="1">
    <source>
        <dbReference type="ARBA" id="ARBA00004496"/>
    </source>
</evidence>
<dbReference type="CDD" id="cd17536">
    <property type="entry name" value="REC_YesN-like"/>
    <property type="match status" value="1"/>
</dbReference>
<organism evidence="15 16">
    <name type="scientific">Anaerostipes hadrus</name>
    <dbReference type="NCBI Taxonomy" id="649756"/>
    <lineage>
        <taxon>Bacteria</taxon>
        <taxon>Bacillati</taxon>
        <taxon>Bacillota</taxon>
        <taxon>Clostridia</taxon>
        <taxon>Lachnospirales</taxon>
        <taxon>Lachnospiraceae</taxon>
        <taxon>Anaerostipes</taxon>
    </lineage>
</organism>
<dbReference type="InterPro" id="IPR009057">
    <property type="entry name" value="Homeodomain-like_sf"/>
</dbReference>
<comment type="subcellular location">
    <subcellularLocation>
        <location evidence="1">Cytoplasm</location>
    </subcellularLocation>
</comment>